<evidence type="ECO:0000313" key="3">
    <source>
        <dbReference type="Proteomes" id="UP000007129"/>
    </source>
</evidence>
<dbReference type="Proteomes" id="UP000007129">
    <property type="component" value="Unassembled WGS sequence"/>
</dbReference>
<dbReference type="HOGENOM" id="CLU_733781_0_0_1"/>
<feature type="transmembrane region" description="Helical" evidence="1">
    <location>
        <begin position="35"/>
        <end position="60"/>
    </location>
</feature>
<feature type="transmembrane region" description="Helical" evidence="1">
    <location>
        <begin position="81"/>
        <end position="99"/>
    </location>
</feature>
<organism evidence="2 3">
    <name type="scientific">Macrophomina phaseolina (strain MS6)</name>
    <name type="common">Charcoal rot fungus</name>
    <dbReference type="NCBI Taxonomy" id="1126212"/>
    <lineage>
        <taxon>Eukaryota</taxon>
        <taxon>Fungi</taxon>
        <taxon>Dikarya</taxon>
        <taxon>Ascomycota</taxon>
        <taxon>Pezizomycotina</taxon>
        <taxon>Dothideomycetes</taxon>
        <taxon>Dothideomycetes incertae sedis</taxon>
        <taxon>Botryosphaeriales</taxon>
        <taxon>Botryosphaeriaceae</taxon>
        <taxon>Macrophomina</taxon>
    </lineage>
</organism>
<name>K2SPM7_MACPH</name>
<comment type="caution">
    <text evidence="2">The sequence shown here is derived from an EMBL/GenBank/DDBJ whole genome shotgun (WGS) entry which is preliminary data.</text>
</comment>
<dbReference type="VEuPathDB" id="FungiDB:MPH_03961"/>
<keyword evidence="1" id="KW-0812">Transmembrane</keyword>
<accession>K2SPM7</accession>
<dbReference type="InParanoid" id="K2SPM7"/>
<protein>
    <submittedName>
        <fullName evidence="2">Uncharacterized protein</fullName>
    </submittedName>
</protein>
<dbReference type="EMBL" id="AHHD01000177">
    <property type="protein sequence ID" value="EKG18735.1"/>
    <property type="molecule type" value="Genomic_DNA"/>
</dbReference>
<sequence>MATHEAEYIQPNLLVCEQEPDPEGHVNLPPPPINWSVVLASFIPGLTLLAFTHAPSLILTRTTLADITLLPSDPWSATTPWLIPIALVHIFFCACLFGPPKWTVVGGFQQLVAFYMRRSNMPAWDKETIGCAAVIIGGHFVALSLESLFGRCAWPDRPVEGLEEAERIMREGGAAHGPGGGWELDLLVDVDDVEKGAIVADVEKGAVEDDMEGIEQPDRPEYGWEALREFIFWTPNEVPILATFVLMVTMTPPEIIERPCEFDPIAWKILINTLGLGFIAVYYALVWSCLQGLVTLVCAWVVLADPPTWSRPIWFRGVLSPSWNWLEELKTLGRLGNKAYETHKELDAICFEYRCNKGTARIIRAKNMTRPTLEKNE</sequence>
<proteinExistence type="predicted"/>
<dbReference type="AlphaFoldDB" id="K2SPM7"/>
<reference evidence="2 3" key="1">
    <citation type="journal article" date="2012" name="BMC Genomics">
        <title>Tools to kill: Genome of one of the most destructive plant pathogenic fungi Macrophomina phaseolina.</title>
        <authorList>
            <person name="Islam M.S."/>
            <person name="Haque M.S."/>
            <person name="Islam M.M."/>
            <person name="Emdad E.M."/>
            <person name="Halim A."/>
            <person name="Hossen Q.M.M."/>
            <person name="Hossain M.Z."/>
            <person name="Ahmed B."/>
            <person name="Rahim S."/>
            <person name="Rahman M.S."/>
            <person name="Alam M.M."/>
            <person name="Hou S."/>
            <person name="Wan X."/>
            <person name="Saito J.A."/>
            <person name="Alam M."/>
        </authorList>
    </citation>
    <scope>NUCLEOTIDE SEQUENCE [LARGE SCALE GENOMIC DNA]</scope>
    <source>
        <strain evidence="2 3">MS6</strain>
    </source>
</reference>
<keyword evidence="1" id="KW-1133">Transmembrane helix</keyword>
<evidence type="ECO:0000313" key="2">
    <source>
        <dbReference type="EMBL" id="EKG18735.1"/>
    </source>
</evidence>
<keyword evidence="1" id="KW-0472">Membrane</keyword>
<evidence type="ECO:0000256" key="1">
    <source>
        <dbReference type="SAM" id="Phobius"/>
    </source>
</evidence>
<gene>
    <name evidence="2" type="ORF">MPH_03961</name>
</gene>